<evidence type="ECO:0000259" key="4">
    <source>
        <dbReference type="Pfam" id="PF03016"/>
    </source>
</evidence>
<feature type="non-terminal residue" evidence="5">
    <location>
        <position position="349"/>
    </location>
</feature>
<reference evidence="5 6" key="1">
    <citation type="journal article" date="2013" name="BMC Genomics">
        <title>Reconstruction of the lipid metabolism for the microalga Monoraphidium neglectum from its genome sequence reveals characteristics suitable for biofuel production.</title>
        <authorList>
            <person name="Bogen C."/>
            <person name="Al-Dilaimi A."/>
            <person name="Albersmeier A."/>
            <person name="Wichmann J."/>
            <person name="Grundmann M."/>
            <person name="Rupp O."/>
            <person name="Lauersen K.J."/>
            <person name="Blifernez-Klassen O."/>
            <person name="Kalinowski J."/>
            <person name="Goesmann A."/>
            <person name="Mussgnug J.H."/>
            <person name="Kruse O."/>
        </authorList>
    </citation>
    <scope>NUCLEOTIDE SEQUENCE [LARGE SCALE GENOMIC DNA]</scope>
    <source>
        <strain evidence="5 6">SAG 48.87</strain>
    </source>
</reference>
<evidence type="ECO:0000313" key="5">
    <source>
        <dbReference type="EMBL" id="KIY93098.1"/>
    </source>
</evidence>
<comment type="similarity">
    <text evidence="2">Belongs to the glycosyltransferase 47 family.</text>
</comment>
<name>A0A0D2KAV0_9CHLO</name>
<dbReference type="AlphaFoldDB" id="A0A0D2KAV0"/>
<comment type="subcellular location">
    <subcellularLocation>
        <location evidence="1">Golgi apparatus membrane</location>
        <topology evidence="1">Single-pass type II membrane protein</topology>
    </subcellularLocation>
</comment>
<dbReference type="Proteomes" id="UP000054498">
    <property type="component" value="Unassembled WGS sequence"/>
</dbReference>
<dbReference type="Pfam" id="PF03016">
    <property type="entry name" value="Exostosin_GT47"/>
    <property type="match status" value="1"/>
</dbReference>
<dbReference type="GeneID" id="25732469"/>
<evidence type="ECO:0000256" key="1">
    <source>
        <dbReference type="ARBA" id="ARBA00004323"/>
    </source>
</evidence>
<dbReference type="RefSeq" id="XP_013892118.1">
    <property type="nucleotide sequence ID" value="XM_014036664.1"/>
</dbReference>
<dbReference type="GO" id="GO:0016757">
    <property type="term" value="F:glycosyltransferase activity"/>
    <property type="evidence" value="ECO:0007669"/>
    <property type="project" value="InterPro"/>
</dbReference>
<evidence type="ECO:0000256" key="2">
    <source>
        <dbReference type="ARBA" id="ARBA00010271"/>
    </source>
</evidence>
<dbReference type="PANTHER" id="PTHR11062">
    <property type="entry name" value="EXOSTOSIN HEPARAN SULFATE GLYCOSYLTRANSFERASE -RELATED"/>
    <property type="match status" value="1"/>
</dbReference>
<dbReference type="InterPro" id="IPR040911">
    <property type="entry name" value="Exostosin_GT47"/>
</dbReference>
<dbReference type="KEGG" id="mng:MNEG_14865"/>
<evidence type="ECO:0000313" key="6">
    <source>
        <dbReference type="Proteomes" id="UP000054498"/>
    </source>
</evidence>
<dbReference type="EMBL" id="KK105046">
    <property type="protein sequence ID" value="KIY93098.1"/>
    <property type="molecule type" value="Genomic_DNA"/>
</dbReference>
<organism evidence="5 6">
    <name type="scientific">Monoraphidium neglectum</name>
    <dbReference type="NCBI Taxonomy" id="145388"/>
    <lineage>
        <taxon>Eukaryota</taxon>
        <taxon>Viridiplantae</taxon>
        <taxon>Chlorophyta</taxon>
        <taxon>core chlorophytes</taxon>
        <taxon>Chlorophyceae</taxon>
        <taxon>CS clade</taxon>
        <taxon>Sphaeropleales</taxon>
        <taxon>Selenastraceae</taxon>
        <taxon>Monoraphidium</taxon>
    </lineage>
</organism>
<keyword evidence="3" id="KW-0333">Golgi apparatus</keyword>
<proteinExistence type="inferred from homology"/>
<gene>
    <name evidence="5" type="ORF">MNEG_14865</name>
</gene>
<accession>A0A0D2KAV0</accession>
<keyword evidence="6" id="KW-1185">Reference proteome</keyword>
<dbReference type="PANTHER" id="PTHR11062:SF268">
    <property type="entry name" value="FAMILY PROTEIN, PUTATIVE, EXPRESSED-RELATED"/>
    <property type="match status" value="1"/>
</dbReference>
<sequence>MAPALLLQYRTSKEKCTWRLFGAAGNGTTFTGAAWPYAVEQYFHEALLQSPHRTLDPEEAGGAAGRRLRRRLRAADLFYVPVYASCLMEAVLGYADAPCPSKVQHGAVMYQEALDWLRTAYPFWNRTQGRDHVWLFTHDEGACWAPTEVYRNSIVLTHYGVAQRAATDGGAAAAQLPLPPPSSTTRREFNYSVDVLGDERLPGGWRRLIEGHGCYDASKDLVIPAFRPPAQYHAAMALGGMHRKRDILLLLRGDMGDSRPKAFSGGLRQEVHSLARDKQWASKYSIRVGNTREIEGDYSLLLARSTYCLVLPEDGWVALFEDAVLHGCIPVYVSGGPRDLHAPFASILK</sequence>
<evidence type="ECO:0000256" key="3">
    <source>
        <dbReference type="ARBA" id="ARBA00023034"/>
    </source>
</evidence>
<keyword evidence="5" id="KW-0808">Transferase</keyword>
<feature type="domain" description="Exostosin GT47" evidence="4">
    <location>
        <begin position="73"/>
        <end position="347"/>
    </location>
</feature>
<dbReference type="InterPro" id="IPR004263">
    <property type="entry name" value="Exostosin"/>
</dbReference>
<protein>
    <submittedName>
        <fullName evidence="5">Exostosin-like glycosyltransferase</fullName>
    </submittedName>
</protein>
<dbReference type="OrthoDB" id="1924787at2759"/>
<dbReference type="GO" id="GO:0000139">
    <property type="term" value="C:Golgi membrane"/>
    <property type="evidence" value="ECO:0007669"/>
    <property type="project" value="UniProtKB-SubCell"/>
</dbReference>